<dbReference type="Proteomes" id="UP001319180">
    <property type="component" value="Unassembled WGS sequence"/>
</dbReference>
<dbReference type="NCBIfam" id="TIGR03696">
    <property type="entry name" value="Rhs_assc_core"/>
    <property type="match status" value="1"/>
</dbReference>
<keyword evidence="1" id="KW-0433">Leucine-rich repeat</keyword>
<evidence type="ECO:0000256" key="3">
    <source>
        <dbReference type="ARBA" id="ARBA00022737"/>
    </source>
</evidence>
<dbReference type="PANTHER" id="PTHR48060:SF24">
    <property type="entry name" value="NON-SPECIFIC SERINE_THREONINE PROTEIN KINASE"/>
    <property type="match status" value="1"/>
</dbReference>
<gene>
    <name evidence="8" type="ORF">KK078_21420</name>
</gene>
<dbReference type="InterPro" id="IPR054246">
    <property type="entry name" value="DUF6973"/>
</dbReference>
<dbReference type="Gene3D" id="3.80.10.10">
    <property type="entry name" value="Ribonuclease Inhibitor"/>
    <property type="match status" value="2"/>
</dbReference>
<keyword evidence="4" id="KW-0472">Membrane</keyword>
<dbReference type="InterPro" id="IPR001611">
    <property type="entry name" value="Leu-rich_rpt"/>
</dbReference>
<evidence type="ECO:0000256" key="1">
    <source>
        <dbReference type="ARBA" id="ARBA00022614"/>
    </source>
</evidence>
<sequence length="1839" mass="202232">MNTFIRSLIVFSWVVGSLGATPAAHARHSAATDAVPDAVEFAVLKSLYDDLSGSTWTTKTNWPASGSWPAAATSAQFGTWFGVTVADGDIVKLELPTNKLLGVLPETLGNLSKLTILDLSNNQLSGAIPSSITTLTELQSLRLTNNKLTGSIPATLGALTKLTFLSLSQNQLTGAIPTSLSNLTNLTTLSFFENQLSGNIPASIGNLVKLQSLTLASNKLTGSIPASFGQLIKLLTVNLSANQLTGNIPSSLGALTSATFLNLGKNGLTGSIPPTLGTMSAMSELYLHDNKLTGAIPASLGDLSKLRTLFLYTNQLSGTVPPALRNLSRMETFYVYNNYLEGALPPDLFSTWTNLTVVDISNNQLTGAFPSVFDKIKLVRIVADRNPMDALPDDILGLPVLASLSMKETELRTIPRFCDQVNKANLTVALANNRLDFPSLEKLKCTGLKAATFIPQRPLNDVTSISAVVGQPLVIPAGASGGGITTIVWEKQLPDGGWQSVDAQNQDATSGFKRNAYTAADEGIYRWRMTSSIVTEVPLESGPVTVKTAVKFVLDNFAFQYKYDHRRRMTHKKVPGADWVYMVYDNRDRLVMTQDGEQRKTNSWLFTRYDAFNRPIMTGLYQHPTALDQAGMSALISTTTFYETYTGSGTHHGYTDTVFPATSFAADGFDIQTVTYYDNYDFSAGWGYNYAYAAGQIPAQTHAGYEYTQDAQHFTRVVGQVTGTKTKTTGSAPYWLYTVNYYDDKYRVIQQVSDNYRGGTDRTTTVYDFVGKVLASKTEHTVSKLTWQNLTLVVSDVDFIYKNSVSANWNAGASSSEMIPAGSTTASNGWVETTVGESTGNRMLGLSAQDLNVSHTSIDYAFYVRNRELHIYQSGTNVYTVPGGVVVGDRLRIERLGGYIAYYRNGIKVYPATATALPCTTALLTDVSIYSGRTPVFCNTQMSATQVSKQTVLRKFAYDHAGRLLTVRHTVNTGPEMLLVKNEYNALGQLITKKLHSEDNGNTFKQHEDYRYNIRGWLSRINQSDLTPEQTGDPQDLFGMNLSYNEIVPTLSNEPQFNGNISAMTWNNGTGQGEAKQNGYRYTYDAMNRIKSADYRQKKTDWGHPTHLDNEGAPQTSDAFSETGYQYDLNGNLKRLVRKGANGLNMDELTYSYGTGSQQSNRLLAVADAGDKHQGFNDGNTTGDDYAYDNNGSMTVDKNKNIASITYNHLNLPIKVVKTTGEYIRYIYDAGGRKHSQQVYDATNALTKRSDYVGELFYENDTLQFIHHEEGRIVMTGTAPEYQYHLKDHLGNVRVTFTSKDETETATATLEDANAPTEQGQFLNYEEAVTLNERMFDHTHHVPGNQGNTTFRSTRLLGGSDPAAVYGLAKSLSVMPGDKITAKVYAKYVDSDDPQVEQALRNFLLSLGTGSGSGPLIDGGGPGSLGGSVFPYVDYLERQNDTGTGPKAYLNYLIFDREFNYLNGGFKRLTTSGRETGVLLPEGSGYDELAFGEGEIKITEPGFVYIYLSNENESRVEVFFDDFEVTHTKSPVVCMDDYYPFGLTFNSYQRESSVENKFKFQGQEHIDDLDLGWDSFKWRNHQPDIGRFFNIDPLAEKYVYNSPYAFSENKVTSFIELEGLEAAPIPTPGVRTARFAARHPLAALGIGSVSPGTVNISTNAVRFSTRGSGPESRNSVLDEPRGMGNEGTQVNAMRHTLWQASITTIFGEGTANEIGQAHENNPNAIDGGLAQGANFATRGLADESVDLANNVIGREIGNANPEMGMKDLALQVLETFKTDGLWTATRQEDGTFSVSRTKITDEQYKTLKTVFKKLDNNGMTNEERKQHYDKYKTSNPNVR</sequence>
<feature type="compositionally biased region" description="Polar residues" evidence="5">
    <location>
        <begin position="1663"/>
        <end position="1675"/>
    </location>
</feature>
<dbReference type="InterPro" id="IPR053211">
    <property type="entry name" value="DNA_repair-toleration"/>
</dbReference>
<evidence type="ECO:0000259" key="7">
    <source>
        <dbReference type="Pfam" id="PF22322"/>
    </source>
</evidence>
<dbReference type="FunFam" id="3.80.10.10:FF:000095">
    <property type="entry name" value="LRR receptor-like serine/threonine-protein kinase GSO1"/>
    <property type="match status" value="1"/>
</dbReference>
<dbReference type="InterPro" id="IPR003591">
    <property type="entry name" value="Leu-rich_rpt_typical-subtyp"/>
</dbReference>
<comment type="caution">
    <text evidence="8">The sequence shown here is derived from an EMBL/GenBank/DDBJ whole genome shotgun (WGS) entry which is preliminary data.</text>
</comment>
<keyword evidence="9" id="KW-1185">Reference proteome</keyword>
<feature type="signal peptide" evidence="6">
    <location>
        <begin position="1"/>
        <end position="26"/>
    </location>
</feature>
<dbReference type="PANTHER" id="PTHR48060">
    <property type="entry name" value="DNA DAMAGE-REPAIR/TOLERATION PROTEIN DRT100"/>
    <property type="match status" value="1"/>
</dbReference>
<keyword evidence="2 6" id="KW-0732">Signal</keyword>
<dbReference type="SMART" id="SM00365">
    <property type="entry name" value="LRR_SD22"/>
    <property type="match status" value="3"/>
</dbReference>
<accession>A0AAP2DDF5</accession>
<dbReference type="SMART" id="SM00369">
    <property type="entry name" value="LRR_TYP"/>
    <property type="match status" value="9"/>
</dbReference>
<dbReference type="FunFam" id="3.80.10.10:FF:000041">
    <property type="entry name" value="LRR receptor-like serine/threonine-protein kinase ERECTA"/>
    <property type="match status" value="1"/>
</dbReference>
<feature type="domain" description="DUF6973" evidence="7">
    <location>
        <begin position="1685"/>
        <end position="1771"/>
    </location>
</feature>
<dbReference type="Gene3D" id="2.180.10.10">
    <property type="entry name" value="RHS repeat-associated core"/>
    <property type="match status" value="3"/>
</dbReference>
<evidence type="ECO:0000313" key="9">
    <source>
        <dbReference type="Proteomes" id="UP001319180"/>
    </source>
</evidence>
<evidence type="ECO:0000256" key="4">
    <source>
        <dbReference type="ARBA" id="ARBA00023136"/>
    </source>
</evidence>
<evidence type="ECO:0000256" key="6">
    <source>
        <dbReference type="SAM" id="SignalP"/>
    </source>
</evidence>
<feature type="region of interest" description="Disordered" evidence="5">
    <location>
        <begin position="1663"/>
        <end position="1683"/>
    </location>
</feature>
<proteinExistence type="predicted"/>
<dbReference type="Pfam" id="PF22322">
    <property type="entry name" value="DUF6973"/>
    <property type="match status" value="1"/>
</dbReference>
<feature type="region of interest" description="Disordered" evidence="5">
    <location>
        <begin position="1818"/>
        <end position="1839"/>
    </location>
</feature>
<dbReference type="InterPro" id="IPR032675">
    <property type="entry name" value="LRR_dom_sf"/>
</dbReference>
<keyword evidence="3" id="KW-0677">Repeat</keyword>
<name>A0AAP2DDF5_9BACT</name>
<protein>
    <recommendedName>
        <fullName evidence="7">DUF6973 domain-containing protein</fullName>
    </recommendedName>
</protein>
<feature type="chain" id="PRO_5042832434" description="DUF6973 domain-containing protein" evidence="6">
    <location>
        <begin position="27"/>
        <end position="1839"/>
    </location>
</feature>
<dbReference type="Pfam" id="PF00560">
    <property type="entry name" value="LRR_1"/>
    <property type="match status" value="5"/>
</dbReference>
<dbReference type="InterPro" id="IPR022385">
    <property type="entry name" value="Rhs_assc_core"/>
</dbReference>
<reference evidence="8 9" key="1">
    <citation type="submission" date="2021-05" db="EMBL/GenBank/DDBJ databases">
        <title>A Polyphasic approach of four new species of the genus Ohtaekwangia: Ohtaekwangia histidinii sp. nov., Ohtaekwangia cretensis sp. nov., Ohtaekwangia indiensis sp. nov., Ohtaekwangia reichenbachii sp. nov. from diverse environment.</title>
        <authorList>
            <person name="Octaviana S."/>
        </authorList>
    </citation>
    <scope>NUCLEOTIDE SEQUENCE [LARGE SCALE GENOMIC DNA]</scope>
    <source>
        <strain evidence="8 9">PWU37</strain>
    </source>
</reference>
<evidence type="ECO:0000256" key="2">
    <source>
        <dbReference type="ARBA" id="ARBA00022729"/>
    </source>
</evidence>
<dbReference type="SUPFAM" id="SSF52058">
    <property type="entry name" value="L domain-like"/>
    <property type="match status" value="1"/>
</dbReference>
<dbReference type="EMBL" id="JAHESC010000036">
    <property type="protein sequence ID" value="MBT1689141.1"/>
    <property type="molecule type" value="Genomic_DNA"/>
</dbReference>
<evidence type="ECO:0000256" key="5">
    <source>
        <dbReference type="SAM" id="MobiDB-lite"/>
    </source>
</evidence>
<dbReference type="Pfam" id="PF13855">
    <property type="entry name" value="LRR_8"/>
    <property type="match status" value="1"/>
</dbReference>
<organism evidence="8 9">
    <name type="scientific">Dawidia soli</name>
    <dbReference type="NCBI Taxonomy" id="2782352"/>
    <lineage>
        <taxon>Bacteria</taxon>
        <taxon>Pseudomonadati</taxon>
        <taxon>Bacteroidota</taxon>
        <taxon>Cytophagia</taxon>
        <taxon>Cytophagales</taxon>
        <taxon>Chryseotaleaceae</taxon>
        <taxon>Dawidia</taxon>
    </lineage>
</organism>
<feature type="compositionally biased region" description="Basic and acidic residues" evidence="5">
    <location>
        <begin position="1821"/>
        <end position="1832"/>
    </location>
</feature>
<evidence type="ECO:0000313" key="8">
    <source>
        <dbReference type="EMBL" id="MBT1689141.1"/>
    </source>
</evidence>
<dbReference type="RefSeq" id="WP_254092366.1">
    <property type="nucleotide sequence ID" value="NZ_JAHESC010000036.1"/>
</dbReference>